<dbReference type="EMBL" id="UXAT02000054">
    <property type="protein sequence ID" value="VUX48025.1"/>
    <property type="molecule type" value="Genomic_DNA"/>
</dbReference>
<comment type="caution">
    <text evidence="4">The sequence shown here is derived from an EMBL/GenBank/DDBJ whole genome shotgun (WGS) entry which is preliminary data.</text>
</comment>
<dbReference type="Proteomes" id="UP000326641">
    <property type="component" value="Unassembled WGS sequence"/>
</dbReference>
<proteinExistence type="predicted"/>
<dbReference type="InterPro" id="IPR005255">
    <property type="entry name" value="PdxA_fam"/>
</dbReference>
<evidence type="ECO:0000313" key="5">
    <source>
        <dbReference type="Proteomes" id="UP000326641"/>
    </source>
</evidence>
<dbReference type="PANTHER" id="PTHR30004">
    <property type="entry name" value="4-HYDROXYTHREONINE-4-PHOSPHATE DEHYDROGENASE"/>
    <property type="match status" value="1"/>
</dbReference>
<evidence type="ECO:0000256" key="3">
    <source>
        <dbReference type="ARBA" id="ARBA00023027"/>
    </source>
</evidence>
<dbReference type="EC" id="1.1.1.-" evidence="4"/>
<accession>A0A564WHT8</accession>
<organism evidence="4 5">
    <name type="scientific">Candidatus Defluviicoccus seviourii</name>
    <dbReference type="NCBI Taxonomy" id="2565273"/>
    <lineage>
        <taxon>Bacteria</taxon>
        <taxon>Pseudomonadati</taxon>
        <taxon>Pseudomonadota</taxon>
        <taxon>Alphaproteobacteria</taxon>
        <taxon>Rhodospirillales</taxon>
        <taxon>Rhodospirillaceae</taxon>
        <taxon>Defluviicoccus</taxon>
    </lineage>
</organism>
<dbReference type="AlphaFoldDB" id="A0A564WHT8"/>
<evidence type="ECO:0000313" key="4">
    <source>
        <dbReference type="EMBL" id="VUX48025.1"/>
    </source>
</evidence>
<dbReference type="GO" id="GO:0046872">
    <property type="term" value="F:metal ion binding"/>
    <property type="evidence" value="ECO:0007669"/>
    <property type="project" value="UniProtKB-KW"/>
</dbReference>
<keyword evidence="5" id="KW-1185">Reference proteome</keyword>
<keyword evidence="2 4" id="KW-0560">Oxidoreductase</keyword>
<dbReference type="NCBIfam" id="TIGR00557">
    <property type="entry name" value="pdxA"/>
    <property type="match status" value="1"/>
</dbReference>
<dbReference type="Gene3D" id="3.40.718.10">
    <property type="entry name" value="Isopropylmalate Dehydrogenase"/>
    <property type="match status" value="1"/>
</dbReference>
<name>A0A564WHT8_9PROT</name>
<evidence type="ECO:0000256" key="2">
    <source>
        <dbReference type="ARBA" id="ARBA00023002"/>
    </source>
</evidence>
<dbReference type="GO" id="GO:0051287">
    <property type="term" value="F:NAD binding"/>
    <property type="evidence" value="ECO:0007669"/>
    <property type="project" value="InterPro"/>
</dbReference>
<evidence type="ECO:0000256" key="1">
    <source>
        <dbReference type="ARBA" id="ARBA00022723"/>
    </source>
</evidence>
<sequence length="344" mass="36695">MQLPRIGITLGDAAGIGPEILVKLLAHEKLGDLCIPVVVGDRRVVEQAQTLIGATLPLRAIEDPRQAAEPGTVYLVDLHNLTPEDYRFGEVSAATGRAAGEWIERATALALEGALDAIVTNPIHKESFVLGGYGRRYAGHTEMLAALTGTKSYCMMLACGALRVCHVTTHVSLLDALTRDIKRERILQVIRLADDACRRLGIERPAIGVAGVNPHASEDGLFGTEEQREIIPAIAEAQAAGITAEGPVPADTLFSKAKGGMYDAVVAMYHDQGHIPVKLAGFLYDHTSGTWEMHGVNVTLGLPIIRTSVDHGTAFDKAGKGIANHRSLLEALQYAAALTGRRAP</sequence>
<keyword evidence="1" id="KW-0479">Metal-binding</keyword>
<keyword evidence="3" id="KW-0520">NAD</keyword>
<reference evidence="4" key="1">
    <citation type="submission" date="2018-11" db="EMBL/GenBank/DDBJ databases">
        <authorList>
            <person name="Onetto C."/>
        </authorList>
    </citation>
    <scope>NUCLEOTIDE SEQUENCE [LARGE SCALE GENOMIC DNA]</scope>
</reference>
<dbReference type="PANTHER" id="PTHR30004:SF6">
    <property type="entry name" value="D-THREONATE 4-PHOSPHATE DEHYDROGENASE"/>
    <property type="match status" value="1"/>
</dbReference>
<gene>
    <name evidence="4" type="primary">pdxA</name>
    <name evidence="4" type="ORF">DF3PA_90042</name>
</gene>
<protein>
    <submittedName>
        <fullName evidence="4">D-threonate 4-phosphate dehydrogenase</fullName>
        <ecNumber evidence="4">1.1.1.-</ecNumber>
    </submittedName>
</protein>
<dbReference type="SUPFAM" id="SSF53659">
    <property type="entry name" value="Isocitrate/Isopropylmalate dehydrogenase-like"/>
    <property type="match status" value="1"/>
</dbReference>
<dbReference type="Pfam" id="PF04166">
    <property type="entry name" value="PdxA"/>
    <property type="match status" value="1"/>
</dbReference>
<dbReference type="GO" id="GO:0016491">
    <property type="term" value="F:oxidoreductase activity"/>
    <property type="evidence" value="ECO:0007669"/>
    <property type="project" value="UniProtKB-KW"/>
</dbReference>